<keyword evidence="1" id="KW-0812">Transmembrane</keyword>
<organism evidence="2 3">
    <name type="scientific">Ancylostoma ceylanicum</name>
    <dbReference type="NCBI Taxonomy" id="53326"/>
    <lineage>
        <taxon>Eukaryota</taxon>
        <taxon>Metazoa</taxon>
        <taxon>Ecdysozoa</taxon>
        <taxon>Nematoda</taxon>
        <taxon>Chromadorea</taxon>
        <taxon>Rhabditida</taxon>
        <taxon>Rhabditina</taxon>
        <taxon>Rhabditomorpha</taxon>
        <taxon>Strongyloidea</taxon>
        <taxon>Ancylostomatidae</taxon>
        <taxon>Ancylostomatinae</taxon>
        <taxon>Ancylostoma</taxon>
    </lineage>
</organism>
<keyword evidence="1" id="KW-0472">Membrane</keyword>
<feature type="transmembrane region" description="Helical" evidence="1">
    <location>
        <begin position="59"/>
        <end position="78"/>
    </location>
</feature>
<keyword evidence="1" id="KW-1133">Transmembrane helix</keyword>
<gene>
    <name evidence="2" type="ORF">ANCCEY_09244</name>
</gene>
<dbReference type="Proteomes" id="UP000054495">
    <property type="component" value="Unassembled WGS sequence"/>
</dbReference>
<name>A0A0D6LI40_9BILA</name>
<evidence type="ECO:0000256" key="1">
    <source>
        <dbReference type="SAM" id="Phobius"/>
    </source>
</evidence>
<reference evidence="2 3" key="1">
    <citation type="submission" date="2013-05" db="EMBL/GenBank/DDBJ databases">
        <title>Draft genome of the parasitic nematode Anyclostoma ceylanicum.</title>
        <authorList>
            <person name="Mitreva M."/>
        </authorList>
    </citation>
    <scope>NUCLEOTIDE SEQUENCE [LARGE SCALE GENOMIC DNA]</scope>
</reference>
<dbReference type="AlphaFoldDB" id="A0A0D6LI40"/>
<evidence type="ECO:0000313" key="2">
    <source>
        <dbReference type="EMBL" id="EPB71669.1"/>
    </source>
</evidence>
<dbReference type="EMBL" id="KE125096">
    <property type="protein sequence ID" value="EPB71669.1"/>
    <property type="molecule type" value="Genomic_DNA"/>
</dbReference>
<sequence length="116" mass="12882">MSSRHGSSEDVAKVTEELSYCRTRLDAGVQENRRNRDIIQGLTEQILAAFHHHLAVTLLYARLIFCFSFATLLANIRANPEIPEAYRTGLGTPRLTCSTGLLVAAINYRNGLVAIH</sequence>
<protein>
    <submittedName>
        <fullName evidence="2">Uncharacterized protein</fullName>
    </submittedName>
</protein>
<accession>A0A0D6LI40</accession>
<evidence type="ECO:0000313" key="3">
    <source>
        <dbReference type="Proteomes" id="UP000054495"/>
    </source>
</evidence>
<keyword evidence="3" id="KW-1185">Reference proteome</keyword>
<proteinExistence type="predicted"/>